<proteinExistence type="predicted"/>
<protein>
    <submittedName>
        <fullName evidence="4">Peptidoglycan-binding LysM</fullName>
    </submittedName>
</protein>
<evidence type="ECO:0000313" key="4">
    <source>
        <dbReference type="EMBL" id="ACB74771.1"/>
    </source>
</evidence>
<dbReference type="HOGENOM" id="CLU_645340_0_0_0"/>
<reference evidence="4 5" key="1">
    <citation type="journal article" date="2011" name="J. Bacteriol.">
        <title>Genome sequence of the verrucomicrobium Opitutus terrae PB90-1, an abundant inhabitant of rice paddy soil ecosystems.</title>
        <authorList>
            <person name="van Passel M.W."/>
            <person name="Kant R."/>
            <person name="Palva A."/>
            <person name="Copeland A."/>
            <person name="Lucas S."/>
            <person name="Lapidus A."/>
            <person name="Glavina del Rio T."/>
            <person name="Pitluck S."/>
            <person name="Goltsman E."/>
            <person name="Clum A."/>
            <person name="Sun H."/>
            <person name="Schmutz J."/>
            <person name="Larimer F.W."/>
            <person name="Land M.L."/>
            <person name="Hauser L."/>
            <person name="Kyrpides N."/>
            <person name="Mikhailova N."/>
            <person name="Richardson P.P."/>
            <person name="Janssen P.H."/>
            <person name="de Vos W.M."/>
            <person name="Smidt H."/>
        </authorList>
    </citation>
    <scope>NUCLEOTIDE SEQUENCE [LARGE SCALE GENOMIC DNA]</scope>
    <source>
        <strain evidence="5">DSM 11246 / JCM 15787 / PB90-1</strain>
    </source>
</reference>
<dbReference type="GO" id="GO:0003682">
    <property type="term" value="F:chromatin binding"/>
    <property type="evidence" value="ECO:0007669"/>
    <property type="project" value="TreeGrafter"/>
</dbReference>
<keyword evidence="5" id="KW-1185">Reference proteome</keyword>
<dbReference type="InterPro" id="IPR036779">
    <property type="entry name" value="LysM_dom_sf"/>
</dbReference>
<dbReference type="PANTHER" id="PTHR43941:SF1">
    <property type="entry name" value="STRUCTURAL MAINTENANCE OF CHROMOSOMES PROTEIN 2"/>
    <property type="match status" value="1"/>
</dbReference>
<accession>B1ZSS7</accession>
<feature type="region of interest" description="Disordered" evidence="1">
    <location>
        <begin position="100"/>
        <end position="130"/>
    </location>
</feature>
<evidence type="ECO:0000256" key="2">
    <source>
        <dbReference type="SAM" id="SignalP"/>
    </source>
</evidence>
<dbReference type="CDD" id="cd00118">
    <property type="entry name" value="LysM"/>
    <property type="match status" value="1"/>
</dbReference>
<dbReference type="Proteomes" id="UP000007013">
    <property type="component" value="Chromosome"/>
</dbReference>
<dbReference type="InterPro" id="IPR018392">
    <property type="entry name" value="LysM"/>
</dbReference>
<dbReference type="KEGG" id="ote:Oter_1487"/>
<dbReference type="OrthoDB" id="370541at2"/>
<feature type="signal peptide" evidence="2">
    <location>
        <begin position="1"/>
        <end position="22"/>
    </location>
</feature>
<dbReference type="Pfam" id="PF01476">
    <property type="entry name" value="LysM"/>
    <property type="match status" value="1"/>
</dbReference>
<dbReference type="eggNOG" id="COG1652">
    <property type="taxonomic scope" value="Bacteria"/>
</dbReference>
<keyword evidence="2" id="KW-0732">Signal</keyword>
<evidence type="ECO:0000313" key="5">
    <source>
        <dbReference type="Proteomes" id="UP000007013"/>
    </source>
</evidence>
<dbReference type="GO" id="GO:0000793">
    <property type="term" value="C:condensed chromosome"/>
    <property type="evidence" value="ECO:0007669"/>
    <property type="project" value="TreeGrafter"/>
</dbReference>
<dbReference type="Gene3D" id="1.10.287.1490">
    <property type="match status" value="1"/>
</dbReference>
<evidence type="ECO:0000256" key="1">
    <source>
        <dbReference type="SAM" id="MobiDB-lite"/>
    </source>
</evidence>
<dbReference type="AlphaFoldDB" id="B1ZSS7"/>
<dbReference type="RefSeq" id="WP_012374309.1">
    <property type="nucleotide sequence ID" value="NC_010571.1"/>
</dbReference>
<feature type="region of interest" description="Disordered" evidence="1">
    <location>
        <begin position="343"/>
        <end position="374"/>
    </location>
</feature>
<dbReference type="PANTHER" id="PTHR43941">
    <property type="entry name" value="STRUCTURAL MAINTENANCE OF CHROMOSOMES PROTEIN 2"/>
    <property type="match status" value="1"/>
</dbReference>
<sequence length="425" mass="44901">MTTPLRFAALSCSLALALSLPAAGETASGASAPVVIERAPEPANPDLERQVAELRAENQRLQSELAAATRAKAQGESSLQETAQELAALRAKLARSSTELQQSQARLNEASAHQAAQESEKKRADDAGAQATALQAQLEQLRKEKAEVDARLAAAEAEKAQLQKAVEERNQLAAEIEKLRQQPAAASPELTAKLAETETKLEAALRSFTQLQTENDQLKSAGLSQSAVAAEVEELRRKNAELETRLASAPPPPPDLAQQLAETEDKLNTVLRSYSLLERDSDLAKAEAARGAEEARTAAAKAAAESAAQISALFDELRQTQAQSAALAAENAQLKTRIAVLGPPPGSTLASPARPGATPPPATTPAPAPAAAQPRTHVVVAGDNLAKLSRTYYGTANRWDEILNANRDVIQNENVLPIGATLRIP</sequence>
<feature type="domain" description="LysM" evidence="3">
    <location>
        <begin position="375"/>
        <end position="424"/>
    </location>
</feature>
<dbReference type="Gene3D" id="3.10.350.10">
    <property type="entry name" value="LysM domain"/>
    <property type="match status" value="1"/>
</dbReference>
<name>B1ZSS7_OPITP</name>
<gene>
    <name evidence="4" type="ordered locus">Oter_1487</name>
</gene>
<dbReference type="STRING" id="452637.Oter_1487"/>
<dbReference type="eggNOG" id="COG4372">
    <property type="taxonomic scope" value="Bacteria"/>
</dbReference>
<dbReference type="GO" id="GO:0000796">
    <property type="term" value="C:condensin complex"/>
    <property type="evidence" value="ECO:0007669"/>
    <property type="project" value="TreeGrafter"/>
</dbReference>
<dbReference type="GO" id="GO:0000785">
    <property type="term" value="C:chromatin"/>
    <property type="evidence" value="ECO:0007669"/>
    <property type="project" value="TreeGrafter"/>
</dbReference>
<evidence type="ECO:0000259" key="3">
    <source>
        <dbReference type="PROSITE" id="PS51782"/>
    </source>
</evidence>
<feature type="compositionally biased region" description="Pro residues" evidence="1">
    <location>
        <begin position="357"/>
        <end position="368"/>
    </location>
</feature>
<dbReference type="PROSITE" id="PS51782">
    <property type="entry name" value="LYSM"/>
    <property type="match status" value="1"/>
</dbReference>
<feature type="chain" id="PRO_5002772666" evidence="2">
    <location>
        <begin position="23"/>
        <end position="425"/>
    </location>
</feature>
<organism evidence="4 5">
    <name type="scientific">Opitutus terrae (strain DSM 11246 / JCM 15787 / PB90-1)</name>
    <dbReference type="NCBI Taxonomy" id="452637"/>
    <lineage>
        <taxon>Bacteria</taxon>
        <taxon>Pseudomonadati</taxon>
        <taxon>Verrucomicrobiota</taxon>
        <taxon>Opitutia</taxon>
        <taxon>Opitutales</taxon>
        <taxon>Opitutaceae</taxon>
        <taxon>Opitutus</taxon>
    </lineage>
</organism>
<dbReference type="SMART" id="SM00257">
    <property type="entry name" value="LysM"/>
    <property type="match status" value="1"/>
</dbReference>
<dbReference type="EMBL" id="CP001032">
    <property type="protein sequence ID" value="ACB74771.1"/>
    <property type="molecule type" value="Genomic_DNA"/>
</dbReference>